<protein>
    <submittedName>
        <fullName evidence="1">Uncharacterized protein</fullName>
    </submittedName>
</protein>
<gene>
    <name evidence="1" type="ORF">SMTD_LOCUS2617</name>
</gene>
<organism evidence="1 2">
    <name type="scientific">Schistosoma mattheei</name>
    <dbReference type="NCBI Taxonomy" id="31246"/>
    <lineage>
        <taxon>Eukaryota</taxon>
        <taxon>Metazoa</taxon>
        <taxon>Spiralia</taxon>
        <taxon>Lophotrochozoa</taxon>
        <taxon>Platyhelminthes</taxon>
        <taxon>Trematoda</taxon>
        <taxon>Digenea</taxon>
        <taxon>Strigeidida</taxon>
        <taxon>Schistosomatoidea</taxon>
        <taxon>Schistosomatidae</taxon>
        <taxon>Schistosoma</taxon>
    </lineage>
</organism>
<accession>A0A183NKI1</accession>
<dbReference type="AlphaFoldDB" id="A0A183NKI1"/>
<dbReference type="EMBL" id="UZAL01003817">
    <property type="protein sequence ID" value="VDO88411.1"/>
    <property type="molecule type" value="Genomic_DNA"/>
</dbReference>
<reference evidence="1 2" key="1">
    <citation type="submission" date="2018-11" db="EMBL/GenBank/DDBJ databases">
        <authorList>
            <consortium name="Pathogen Informatics"/>
        </authorList>
    </citation>
    <scope>NUCLEOTIDE SEQUENCE [LARGE SCALE GENOMIC DNA]</scope>
    <source>
        <strain>Denwood</strain>
        <strain evidence="2">Zambia</strain>
    </source>
</reference>
<name>A0A183NKI1_9TREM</name>
<dbReference type="Proteomes" id="UP000269396">
    <property type="component" value="Unassembled WGS sequence"/>
</dbReference>
<keyword evidence="2" id="KW-1185">Reference proteome</keyword>
<evidence type="ECO:0000313" key="2">
    <source>
        <dbReference type="Proteomes" id="UP000269396"/>
    </source>
</evidence>
<sequence length="96" mass="10956">MSRIRSARTYAEKLSSRPQTIDELIAAKSQYNEYSKTINHLNDQIQCAERKNQLLCTVSGNGITTIAAVKTKWEKFNALMESFQLMMNEQLEVGLI</sequence>
<proteinExistence type="predicted"/>
<dbReference type="STRING" id="31246.A0A183NKI1"/>
<evidence type="ECO:0000313" key="1">
    <source>
        <dbReference type="EMBL" id="VDO88411.1"/>
    </source>
</evidence>